<keyword evidence="3" id="KW-1185">Reference proteome</keyword>
<dbReference type="EMBL" id="BAABFV010000001">
    <property type="protein sequence ID" value="GAA4357949.1"/>
    <property type="molecule type" value="Genomic_DNA"/>
</dbReference>
<dbReference type="Pfam" id="PF20472">
    <property type="entry name" value="PDDEXK_11"/>
    <property type="match status" value="1"/>
</dbReference>
<proteinExistence type="predicted"/>
<reference evidence="3" key="1">
    <citation type="journal article" date="2019" name="Int. J. Syst. Evol. Microbiol.">
        <title>The Global Catalogue of Microorganisms (GCM) 10K type strain sequencing project: providing services to taxonomists for standard genome sequencing and annotation.</title>
        <authorList>
            <consortium name="The Broad Institute Genomics Platform"/>
            <consortium name="The Broad Institute Genome Sequencing Center for Infectious Disease"/>
            <person name="Wu L."/>
            <person name="Ma J."/>
        </authorList>
    </citation>
    <scope>NUCLEOTIDE SEQUENCE [LARGE SCALE GENOMIC DNA]</scope>
    <source>
        <strain evidence="3">JCM 17728</strain>
    </source>
</reference>
<evidence type="ECO:0000259" key="1">
    <source>
        <dbReference type="Pfam" id="PF20472"/>
    </source>
</evidence>
<evidence type="ECO:0000313" key="3">
    <source>
        <dbReference type="Proteomes" id="UP001501011"/>
    </source>
</evidence>
<protein>
    <recommendedName>
        <fullName evidence="1">PD-(D/E)XK nuclease domain-containing protein</fullName>
    </recommendedName>
</protein>
<evidence type="ECO:0000313" key="2">
    <source>
        <dbReference type="EMBL" id="GAA4357949.1"/>
    </source>
</evidence>
<name>A0ABP8IFR5_9GAMM</name>
<dbReference type="Proteomes" id="UP001501011">
    <property type="component" value="Unassembled WGS sequence"/>
</dbReference>
<dbReference type="InterPro" id="IPR046821">
    <property type="entry name" value="PDDEXK_11"/>
</dbReference>
<accession>A0ABP8IFR5</accession>
<comment type="caution">
    <text evidence="2">The sequence shown here is derived from an EMBL/GenBank/DDBJ whole genome shotgun (WGS) entry which is preliminary data.</text>
</comment>
<feature type="domain" description="PD-(D/E)XK nuclease" evidence="1">
    <location>
        <begin position="3"/>
        <end position="142"/>
    </location>
</feature>
<dbReference type="RefSeq" id="WP_345291861.1">
    <property type="nucleotide sequence ID" value="NZ_BAABFV010000001.1"/>
</dbReference>
<organism evidence="2 3">
    <name type="scientific">Kangiella marina</name>
    <dbReference type="NCBI Taxonomy" id="1079178"/>
    <lineage>
        <taxon>Bacteria</taxon>
        <taxon>Pseudomonadati</taxon>
        <taxon>Pseudomonadota</taxon>
        <taxon>Gammaproteobacteria</taxon>
        <taxon>Kangiellales</taxon>
        <taxon>Kangiellaceae</taxon>
        <taxon>Kangiella</taxon>
    </lineage>
</organism>
<gene>
    <name evidence="2" type="ORF">GCM10023151_07500</name>
</gene>
<sequence>MNGNQYSDWVANYIVYNFSDRGLTVYREVPIGKSIIGKNRRVDILLVDEAQNKAISIECKFQTINGTAEEKIPYTLNDIRAMQMDAYISYGGDGFSKGVKHMLEASELAVHAEPEDLSHVNYSRTPNTLELDQVLAMRFNWWDIFTSNKYPVKLQNELDIKAD</sequence>